<dbReference type="GO" id="GO:0008887">
    <property type="term" value="F:glycerate kinase activity"/>
    <property type="evidence" value="ECO:0007669"/>
    <property type="project" value="UniProtKB-EC"/>
</dbReference>
<dbReference type="PANTHER" id="PTHR21599:SF7">
    <property type="entry name" value="GLYCERATE 2-KINASE"/>
    <property type="match status" value="1"/>
</dbReference>
<dbReference type="Proteomes" id="UP000254817">
    <property type="component" value="Unassembled WGS sequence"/>
</dbReference>
<dbReference type="Gene3D" id="3.90.1510.10">
    <property type="entry name" value="Glycerate kinase, domain 2"/>
    <property type="match status" value="1"/>
</dbReference>
<dbReference type="InterPro" id="IPR036129">
    <property type="entry name" value="Glycerate_kinase_sf"/>
</dbReference>
<keyword evidence="1" id="KW-0808">Transferase</keyword>
<accession>A0A376MJ57</accession>
<proteinExistence type="predicted"/>
<protein>
    <submittedName>
        <fullName evidence="1">Glycerate kinase</fullName>
        <ecNumber evidence="1">2.7.1.31</ecNumber>
    </submittedName>
</protein>
<keyword evidence="1" id="KW-0418">Kinase</keyword>
<dbReference type="AlphaFoldDB" id="A0A376MJ57"/>
<dbReference type="PANTHER" id="PTHR21599">
    <property type="entry name" value="GLYCERATE KINASE"/>
    <property type="match status" value="1"/>
</dbReference>
<gene>
    <name evidence="1" type="ORF">NCTC11112_00793</name>
</gene>
<dbReference type="EC" id="2.7.1.31" evidence="1"/>
<evidence type="ECO:0000313" key="2">
    <source>
        <dbReference type="Proteomes" id="UP000254817"/>
    </source>
</evidence>
<reference evidence="1 2" key="1">
    <citation type="submission" date="2018-06" db="EMBL/GenBank/DDBJ databases">
        <authorList>
            <consortium name="Pathogen Informatics"/>
            <person name="Doyle S."/>
        </authorList>
    </citation>
    <scope>NUCLEOTIDE SEQUENCE [LARGE SCALE GENOMIC DNA]</scope>
    <source>
        <strain evidence="1 2">NCTC11112</strain>
    </source>
</reference>
<dbReference type="InterPro" id="IPR018193">
    <property type="entry name" value="Glyc_kinase_flavodox-like_fold"/>
</dbReference>
<dbReference type="GO" id="GO:0031388">
    <property type="term" value="P:organic acid phosphorylation"/>
    <property type="evidence" value="ECO:0007669"/>
    <property type="project" value="InterPro"/>
</dbReference>
<dbReference type="SUPFAM" id="SSF110738">
    <property type="entry name" value="Glycerate kinase I"/>
    <property type="match status" value="1"/>
</dbReference>
<dbReference type="InterPro" id="IPR004381">
    <property type="entry name" value="Glycerate_kinase"/>
</dbReference>
<organism evidence="1 2">
    <name type="scientific">Escherichia coli</name>
    <dbReference type="NCBI Taxonomy" id="562"/>
    <lineage>
        <taxon>Bacteria</taxon>
        <taxon>Pseudomonadati</taxon>
        <taxon>Pseudomonadota</taxon>
        <taxon>Gammaproteobacteria</taxon>
        <taxon>Enterobacterales</taxon>
        <taxon>Enterobacteriaceae</taxon>
        <taxon>Escherichia</taxon>
    </lineage>
</organism>
<sequence length="52" mass="5502">MIVELDNNLSHYADVIKKALHVDVKDVPGAGAAGGMGAALMAFLGGRTEKWY</sequence>
<dbReference type="EMBL" id="UGAW01000001">
    <property type="protein sequence ID" value="STG50387.1"/>
    <property type="molecule type" value="Genomic_DNA"/>
</dbReference>
<dbReference type="Pfam" id="PF02595">
    <property type="entry name" value="Gly_kinase"/>
    <property type="match status" value="1"/>
</dbReference>
<evidence type="ECO:0000313" key="1">
    <source>
        <dbReference type="EMBL" id="STG50387.1"/>
    </source>
</evidence>
<name>A0A376MJ57_ECOLX</name>